<protein>
    <submittedName>
        <fullName evidence="1">Uncharacterized protein</fullName>
    </submittedName>
</protein>
<sequence length="176" mass="19912">MHEHDQAGGSHTGVMLSPQRFRDARHTKYHFIDHVLVSCPKCAGIAHVAPVASAAEDEVPSVFARRRLVCRACGLSREAAGGGFRLFRGRGEATDPYFGLPLWLQTEVRHGWLWAYNPEHLELIRKFVQAPLRERAPWDAQVKKMTLVARLPTWIKSAKNRDEVLRAIDRIRASLA</sequence>
<comment type="caution">
    <text evidence="1">The sequence shown here is derived from an EMBL/GenBank/DDBJ whole genome shotgun (WGS) entry which is preliminary data.</text>
</comment>
<dbReference type="EMBL" id="BMWD01000003">
    <property type="protein sequence ID" value="GGX46070.1"/>
    <property type="molecule type" value="Genomic_DNA"/>
</dbReference>
<dbReference type="Proteomes" id="UP000645555">
    <property type="component" value="Unassembled WGS sequence"/>
</dbReference>
<reference evidence="1" key="2">
    <citation type="submission" date="2020-09" db="EMBL/GenBank/DDBJ databases">
        <authorList>
            <person name="Sun Q."/>
            <person name="Ohkuma M."/>
        </authorList>
    </citation>
    <scope>NUCLEOTIDE SEQUENCE</scope>
    <source>
        <strain evidence="1">JCM 4956</strain>
    </source>
</reference>
<evidence type="ECO:0000313" key="1">
    <source>
        <dbReference type="EMBL" id="GGX46070.1"/>
    </source>
</evidence>
<organism evidence="1 2">
    <name type="scientific">Streptomyces fructofermentans</name>
    <dbReference type="NCBI Taxonomy" id="152141"/>
    <lineage>
        <taxon>Bacteria</taxon>
        <taxon>Bacillati</taxon>
        <taxon>Actinomycetota</taxon>
        <taxon>Actinomycetes</taxon>
        <taxon>Kitasatosporales</taxon>
        <taxon>Streptomycetaceae</taxon>
        <taxon>Streptomyces</taxon>
    </lineage>
</organism>
<gene>
    <name evidence="1" type="ORF">GCM10010515_11070</name>
</gene>
<name>A0A918K4L2_9ACTN</name>
<proteinExistence type="predicted"/>
<reference evidence="1" key="1">
    <citation type="journal article" date="2014" name="Int. J. Syst. Evol. Microbiol.">
        <title>Complete genome sequence of Corynebacterium casei LMG S-19264T (=DSM 44701T), isolated from a smear-ripened cheese.</title>
        <authorList>
            <consortium name="US DOE Joint Genome Institute (JGI-PGF)"/>
            <person name="Walter F."/>
            <person name="Albersmeier A."/>
            <person name="Kalinowski J."/>
            <person name="Ruckert C."/>
        </authorList>
    </citation>
    <scope>NUCLEOTIDE SEQUENCE</scope>
    <source>
        <strain evidence="1">JCM 4956</strain>
    </source>
</reference>
<keyword evidence="2" id="KW-1185">Reference proteome</keyword>
<accession>A0A918K4L2</accession>
<dbReference type="AlphaFoldDB" id="A0A918K4L2"/>
<evidence type="ECO:0000313" key="2">
    <source>
        <dbReference type="Proteomes" id="UP000645555"/>
    </source>
</evidence>